<comment type="caution">
    <text evidence="1">The sequence shown here is derived from an EMBL/GenBank/DDBJ whole genome shotgun (WGS) entry which is preliminary data.</text>
</comment>
<accession>A0AAP0M704</accession>
<keyword evidence="2" id="KW-1185">Reference proteome</keyword>
<reference evidence="1 2" key="1">
    <citation type="submission" date="2024-05" db="EMBL/GenBank/DDBJ databases">
        <title>Haplotype-resolved chromosome-level genome assembly of Huyou (Citrus changshanensis).</title>
        <authorList>
            <person name="Miao C."/>
            <person name="Chen W."/>
            <person name="Wu Y."/>
            <person name="Wang L."/>
            <person name="Zhao S."/>
            <person name="Grierson D."/>
            <person name="Xu C."/>
            <person name="Chen K."/>
        </authorList>
    </citation>
    <scope>NUCLEOTIDE SEQUENCE [LARGE SCALE GENOMIC DNA]</scope>
    <source>
        <strain evidence="1">01-14</strain>
        <tissue evidence="1">Leaf</tissue>
    </source>
</reference>
<dbReference type="EMBL" id="JBCGBO010000005">
    <property type="protein sequence ID" value="KAK9198478.1"/>
    <property type="molecule type" value="Genomic_DNA"/>
</dbReference>
<proteinExistence type="predicted"/>
<dbReference type="Proteomes" id="UP001428341">
    <property type="component" value="Unassembled WGS sequence"/>
</dbReference>
<evidence type="ECO:0000313" key="2">
    <source>
        <dbReference type="Proteomes" id="UP001428341"/>
    </source>
</evidence>
<sequence length="68" mass="7674">MGYLAVERSTSRKKLVVELKPKKSERSESGKFWTGDLTGCDCGGTEEMNYHGDKLRQLAETLVHVNEE</sequence>
<dbReference type="AlphaFoldDB" id="A0AAP0M704"/>
<gene>
    <name evidence="1" type="ORF">WN944_013662</name>
</gene>
<protein>
    <submittedName>
        <fullName evidence="1">Uncharacterized protein</fullName>
    </submittedName>
</protein>
<name>A0AAP0M704_9ROSI</name>
<evidence type="ECO:0000313" key="1">
    <source>
        <dbReference type="EMBL" id="KAK9198478.1"/>
    </source>
</evidence>
<organism evidence="1 2">
    <name type="scientific">Citrus x changshan-huyou</name>
    <dbReference type="NCBI Taxonomy" id="2935761"/>
    <lineage>
        <taxon>Eukaryota</taxon>
        <taxon>Viridiplantae</taxon>
        <taxon>Streptophyta</taxon>
        <taxon>Embryophyta</taxon>
        <taxon>Tracheophyta</taxon>
        <taxon>Spermatophyta</taxon>
        <taxon>Magnoliopsida</taxon>
        <taxon>eudicotyledons</taxon>
        <taxon>Gunneridae</taxon>
        <taxon>Pentapetalae</taxon>
        <taxon>rosids</taxon>
        <taxon>malvids</taxon>
        <taxon>Sapindales</taxon>
        <taxon>Rutaceae</taxon>
        <taxon>Aurantioideae</taxon>
        <taxon>Citrus</taxon>
    </lineage>
</organism>